<dbReference type="InterPro" id="IPR051316">
    <property type="entry name" value="Zinc-reg_GTPase_activator"/>
</dbReference>
<evidence type="ECO:0000256" key="3">
    <source>
        <dbReference type="ARBA" id="ARBA00022833"/>
    </source>
</evidence>
<evidence type="ECO:0000313" key="10">
    <source>
        <dbReference type="EMBL" id="EAR96923.3"/>
    </source>
</evidence>
<dbReference type="InterPro" id="IPR011629">
    <property type="entry name" value="CobW-like_C"/>
</dbReference>
<dbReference type="Proteomes" id="UP000009168">
    <property type="component" value="Unassembled WGS sequence"/>
</dbReference>
<feature type="domain" description="CobW/HypB/UreG nucleotide-binding" evidence="8">
    <location>
        <begin position="10"/>
        <end position="189"/>
    </location>
</feature>
<gene>
    <name evidence="10" type="ORF">TTHERM_00194150</name>
</gene>
<dbReference type="PANTHER" id="PTHR13748:SF31">
    <property type="entry name" value="ZINC-REGULATED GTPASE METALLOPROTEIN ACTIVATOR 1A-RELATED"/>
    <property type="match status" value="1"/>
</dbReference>
<organism evidence="10 11">
    <name type="scientific">Tetrahymena thermophila (strain SB210)</name>
    <dbReference type="NCBI Taxonomy" id="312017"/>
    <lineage>
        <taxon>Eukaryota</taxon>
        <taxon>Sar</taxon>
        <taxon>Alveolata</taxon>
        <taxon>Ciliophora</taxon>
        <taxon>Intramacronucleata</taxon>
        <taxon>Oligohymenophorea</taxon>
        <taxon>Hymenostomatida</taxon>
        <taxon>Tetrahymenina</taxon>
        <taxon>Tetrahymenidae</taxon>
        <taxon>Tetrahymena</taxon>
    </lineage>
</organism>
<name>Q23KC0_TETTS</name>
<dbReference type="SUPFAM" id="SSF52540">
    <property type="entry name" value="P-loop containing nucleoside triphosphate hydrolases"/>
    <property type="match status" value="1"/>
</dbReference>
<dbReference type="GeneID" id="7844644"/>
<proteinExistence type="inferred from homology"/>
<dbReference type="EMBL" id="GG662673">
    <property type="protein sequence ID" value="EAR96923.3"/>
    <property type="molecule type" value="Genomic_DNA"/>
</dbReference>
<evidence type="ECO:0000259" key="9">
    <source>
        <dbReference type="Pfam" id="PF07683"/>
    </source>
</evidence>
<keyword evidence="4" id="KW-0342">GTP-binding</keyword>
<dbReference type="Pfam" id="PF02492">
    <property type="entry name" value="cobW"/>
    <property type="match status" value="1"/>
</dbReference>
<dbReference type="HOGENOM" id="CLU_017452_0_1_1"/>
<dbReference type="PANTHER" id="PTHR13748">
    <property type="entry name" value="COBW-RELATED"/>
    <property type="match status" value="1"/>
</dbReference>
<dbReference type="GO" id="GO:0005737">
    <property type="term" value="C:cytoplasm"/>
    <property type="evidence" value="ECO:0007669"/>
    <property type="project" value="TreeGrafter"/>
</dbReference>
<evidence type="ECO:0000256" key="2">
    <source>
        <dbReference type="ARBA" id="ARBA00022801"/>
    </source>
</evidence>
<keyword evidence="1" id="KW-0547">Nucleotide-binding</keyword>
<comment type="similarity">
    <text evidence="6">Belongs to the SIMIBI class G3E GTPase family. ZNG1 subfamily.</text>
</comment>
<reference evidence="11" key="1">
    <citation type="journal article" date="2006" name="PLoS Biol.">
        <title>Macronuclear genome sequence of the ciliate Tetrahymena thermophila, a model eukaryote.</title>
        <authorList>
            <person name="Eisen J.A."/>
            <person name="Coyne R.S."/>
            <person name="Wu M."/>
            <person name="Wu D."/>
            <person name="Thiagarajan M."/>
            <person name="Wortman J.R."/>
            <person name="Badger J.H."/>
            <person name="Ren Q."/>
            <person name="Amedeo P."/>
            <person name="Jones K.M."/>
            <person name="Tallon L.J."/>
            <person name="Delcher A.L."/>
            <person name="Salzberg S.L."/>
            <person name="Silva J.C."/>
            <person name="Haas B.J."/>
            <person name="Majoros W.H."/>
            <person name="Farzad M."/>
            <person name="Carlton J.M."/>
            <person name="Smith R.K. Jr."/>
            <person name="Garg J."/>
            <person name="Pearlman R.E."/>
            <person name="Karrer K.M."/>
            <person name="Sun L."/>
            <person name="Manning G."/>
            <person name="Elde N.C."/>
            <person name="Turkewitz A.P."/>
            <person name="Asai D.J."/>
            <person name="Wilkes D.E."/>
            <person name="Wang Y."/>
            <person name="Cai H."/>
            <person name="Collins K."/>
            <person name="Stewart B.A."/>
            <person name="Lee S.R."/>
            <person name="Wilamowska K."/>
            <person name="Weinberg Z."/>
            <person name="Ruzzo W.L."/>
            <person name="Wloga D."/>
            <person name="Gaertig J."/>
            <person name="Frankel J."/>
            <person name="Tsao C.-C."/>
            <person name="Gorovsky M.A."/>
            <person name="Keeling P.J."/>
            <person name="Waller R.F."/>
            <person name="Patron N.J."/>
            <person name="Cherry J.M."/>
            <person name="Stover N.A."/>
            <person name="Krieger C.J."/>
            <person name="del Toro C."/>
            <person name="Ryder H.F."/>
            <person name="Williamson S.C."/>
            <person name="Barbeau R.A."/>
            <person name="Hamilton E.P."/>
            <person name="Orias E."/>
        </authorList>
    </citation>
    <scope>NUCLEOTIDE SEQUENCE [LARGE SCALE GENOMIC DNA]</scope>
    <source>
        <strain evidence="11">SB210</strain>
    </source>
</reference>
<dbReference type="InterPro" id="IPR003495">
    <property type="entry name" value="CobW/HypB/UreG_nucleotide-bd"/>
</dbReference>
<keyword evidence="11" id="KW-1185">Reference proteome</keyword>
<protein>
    <submittedName>
        <fullName evidence="10">Sir2 family transcriptional regulator</fullName>
    </submittedName>
</protein>
<dbReference type="GO" id="GO:0005525">
    <property type="term" value="F:GTP binding"/>
    <property type="evidence" value="ECO:0007669"/>
    <property type="project" value="UniProtKB-KW"/>
</dbReference>
<evidence type="ECO:0000256" key="5">
    <source>
        <dbReference type="ARBA" id="ARBA00023186"/>
    </source>
</evidence>
<keyword evidence="5" id="KW-0143">Chaperone</keyword>
<dbReference type="SUPFAM" id="SSF90002">
    <property type="entry name" value="Hypothetical protein YjiA, C-terminal domain"/>
    <property type="match status" value="1"/>
</dbReference>
<dbReference type="FunCoup" id="Q23KC0">
    <property type="interactions" value="12"/>
</dbReference>
<dbReference type="KEGG" id="tet:TTHERM_00194150"/>
<dbReference type="GO" id="GO:0016787">
    <property type="term" value="F:hydrolase activity"/>
    <property type="evidence" value="ECO:0007669"/>
    <property type="project" value="UniProtKB-KW"/>
</dbReference>
<comment type="catalytic activity">
    <reaction evidence="7">
        <text>GTP + H2O = GDP + phosphate + H(+)</text>
        <dbReference type="Rhea" id="RHEA:19669"/>
        <dbReference type="ChEBI" id="CHEBI:15377"/>
        <dbReference type="ChEBI" id="CHEBI:15378"/>
        <dbReference type="ChEBI" id="CHEBI:37565"/>
        <dbReference type="ChEBI" id="CHEBI:43474"/>
        <dbReference type="ChEBI" id="CHEBI:58189"/>
    </reaction>
    <physiologicalReaction direction="left-to-right" evidence="7">
        <dbReference type="Rhea" id="RHEA:19670"/>
    </physiologicalReaction>
</comment>
<keyword evidence="3" id="KW-0862">Zinc</keyword>
<dbReference type="InParanoid" id="Q23KC0"/>
<accession>Q23KC0</accession>
<dbReference type="eggNOG" id="KOG2743">
    <property type="taxonomic scope" value="Eukaryota"/>
</dbReference>
<dbReference type="OrthoDB" id="258627at2759"/>
<feature type="domain" description="CobW C-terminal" evidence="9">
    <location>
        <begin position="248"/>
        <end position="330"/>
    </location>
</feature>
<evidence type="ECO:0000256" key="4">
    <source>
        <dbReference type="ARBA" id="ARBA00023134"/>
    </source>
</evidence>
<dbReference type="InterPro" id="IPR027417">
    <property type="entry name" value="P-loop_NTPase"/>
</dbReference>
<evidence type="ECO:0000256" key="7">
    <source>
        <dbReference type="ARBA" id="ARBA00049117"/>
    </source>
</evidence>
<dbReference type="Gene3D" id="3.40.50.300">
    <property type="entry name" value="P-loop containing nucleotide triphosphate hydrolases"/>
    <property type="match status" value="1"/>
</dbReference>
<evidence type="ECO:0000256" key="6">
    <source>
        <dbReference type="ARBA" id="ARBA00034320"/>
    </source>
</evidence>
<dbReference type="Pfam" id="PF07683">
    <property type="entry name" value="CobW_C"/>
    <property type="match status" value="1"/>
</dbReference>
<dbReference type="STRING" id="312017.Q23KC0"/>
<dbReference type="RefSeq" id="XP_001017168.3">
    <property type="nucleotide sequence ID" value="XM_001017168.3"/>
</dbReference>
<dbReference type="AlphaFoldDB" id="Q23KC0"/>
<dbReference type="Gene3D" id="3.30.1220.10">
    <property type="entry name" value="CobW-like, C-terminal domain"/>
    <property type="match status" value="1"/>
</dbReference>
<evidence type="ECO:0000313" key="11">
    <source>
        <dbReference type="Proteomes" id="UP000009168"/>
    </source>
</evidence>
<keyword evidence="2" id="KW-0378">Hydrolase</keyword>
<dbReference type="InterPro" id="IPR036627">
    <property type="entry name" value="CobW-likC_sf"/>
</dbReference>
<evidence type="ECO:0000259" key="8">
    <source>
        <dbReference type="Pfam" id="PF02492"/>
    </source>
</evidence>
<evidence type="ECO:0000256" key="1">
    <source>
        <dbReference type="ARBA" id="ARBA00022741"/>
    </source>
</evidence>
<dbReference type="CDD" id="cd03112">
    <property type="entry name" value="CobW-like"/>
    <property type="match status" value="1"/>
</dbReference>
<sequence>MEKQNQKTAMVLLTGYLGSGKTTLISYILKEQNTYKVAVVQNEFADEMGIEAPLMQDSEGKPFDKFYELPNGCICCTAKDDLLTAVEYLIQNEKSKLDFILVETNGLADPSSTIKSFWVDENIDFPAELRAIHTVVPVHRYEQLKSDQIFQRQILYADNILLNQIDKSNEEEIQNVEKQIRQLNPIAKFERSSYCKIDLNRIFEIDGFNLRKSKSEAIEILNKISQEHEHDHAHADGDIQYQFFEYAANPFDEKELEIKLGELLWENEKIKVLRMKGLIHIKDDDFMYSLQGVEDIFEIKKTDVMWPETQQRKSKFLFICQNATKQELIDIITN</sequence>